<sequence length="269" mass="29637">MPFTPSHAVVALPFVRTPLVPAAIAIGAMTPDLPLFVRGLPLHYGLTHAFAWLPATTVLAFALLLLWRCVLRPGTRELAPRWLASRLPAEWDAGAGPALRETVAFDPGSRSRMPWRGPALLVMSLLIGVVSHIVWDLFTHEGRWGVAAVPGLESSWGPLPGYKWLQHASSVMGLAVIAVWMLVWLRRRQVAASVPRVLPDAARWAWWLSLPATLVVAWVWGLGVFGPLDDDFTVAHLGYRVLPPACAVWGLVTLVLCLVVQFLRRRADR</sequence>
<feature type="transmembrane region" description="Helical" evidence="1">
    <location>
        <begin position="119"/>
        <end position="138"/>
    </location>
</feature>
<evidence type="ECO:0000313" key="2">
    <source>
        <dbReference type="EMBL" id="MDW4573055.1"/>
    </source>
</evidence>
<protein>
    <submittedName>
        <fullName evidence="2">DUF4184 family protein</fullName>
    </submittedName>
</protein>
<keyword evidence="3" id="KW-1185">Reference proteome</keyword>
<feature type="transmembrane region" description="Helical" evidence="1">
    <location>
        <begin position="204"/>
        <end position="221"/>
    </location>
</feature>
<keyword evidence="1" id="KW-1133">Transmembrane helix</keyword>
<comment type="caution">
    <text evidence="2">The sequence shown here is derived from an EMBL/GenBank/DDBJ whole genome shotgun (WGS) entry which is preliminary data.</text>
</comment>
<dbReference type="InterPro" id="IPR025238">
    <property type="entry name" value="DUF4184"/>
</dbReference>
<keyword evidence="1" id="KW-0812">Transmembrane</keyword>
<feature type="transmembrane region" description="Helical" evidence="1">
    <location>
        <begin position="51"/>
        <end position="71"/>
    </location>
</feature>
<gene>
    <name evidence="2" type="ORF">R8Z58_09775</name>
</gene>
<dbReference type="Proteomes" id="UP001283109">
    <property type="component" value="Unassembled WGS sequence"/>
</dbReference>
<evidence type="ECO:0000313" key="3">
    <source>
        <dbReference type="Proteomes" id="UP001283109"/>
    </source>
</evidence>
<dbReference type="Pfam" id="PF13803">
    <property type="entry name" value="DUF4184"/>
    <property type="match status" value="1"/>
</dbReference>
<feature type="transmembrane region" description="Helical" evidence="1">
    <location>
        <begin position="241"/>
        <end position="263"/>
    </location>
</feature>
<evidence type="ECO:0000256" key="1">
    <source>
        <dbReference type="SAM" id="Phobius"/>
    </source>
</evidence>
<keyword evidence="1" id="KW-0472">Membrane</keyword>
<dbReference type="RefSeq" id="WP_318353586.1">
    <property type="nucleotide sequence ID" value="NZ_JAWQEV010000003.1"/>
</dbReference>
<reference evidence="2 3" key="1">
    <citation type="submission" date="2023-11" db="EMBL/GenBank/DDBJ databases">
        <title>Draft genome sequence of Microbacterium arthrosphaerae JCM 30492.</title>
        <authorList>
            <person name="Zhang G."/>
            <person name="Ding Y."/>
        </authorList>
    </citation>
    <scope>NUCLEOTIDE SEQUENCE [LARGE SCALE GENOMIC DNA]</scope>
    <source>
        <strain evidence="2 3">JCM 30492</strain>
    </source>
</reference>
<name>A0ABU4H148_9MICO</name>
<proteinExistence type="predicted"/>
<feature type="transmembrane region" description="Helical" evidence="1">
    <location>
        <begin position="164"/>
        <end position="183"/>
    </location>
</feature>
<organism evidence="2 3">
    <name type="scientific">Microbacterium arthrosphaerae</name>
    <dbReference type="NCBI Taxonomy" id="792652"/>
    <lineage>
        <taxon>Bacteria</taxon>
        <taxon>Bacillati</taxon>
        <taxon>Actinomycetota</taxon>
        <taxon>Actinomycetes</taxon>
        <taxon>Micrococcales</taxon>
        <taxon>Microbacteriaceae</taxon>
        <taxon>Microbacterium</taxon>
    </lineage>
</organism>
<dbReference type="EMBL" id="JAWQEV010000003">
    <property type="protein sequence ID" value="MDW4573055.1"/>
    <property type="molecule type" value="Genomic_DNA"/>
</dbReference>
<accession>A0ABU4H148</accession>